<dbReference type="InterPro" id="IPR006104">
    <property type="entry name" value="Glyco_hydro_2_N"/>
</dbReference>
<dbReference type="AlphaFoldDB" id="A0A918R272"/>
<feature type="domain" description="Glycosyl hydrolases family 2 sugar binding" evidence="8">
    <location>
        <begin position="90"/>
        <end position="197"/>
    </location>
</feature>
<feature type="chain" id="PRO_5037159669" evidence="5">
    <location>
        <begin position="23"/>
        <end position="903"/>
    </location>
</feature>
<gene>
    <name evidence="10" type="ORF">GCM10007028_19200</name>
</gene>
<dbReference type="SUPFAM" id="SSF51445">
    <property type="entry name" value="(Trans)glycosidases"/>
    <property type="match status" value="1"/>
</dbReference>
<keyword evidence="2" id="KW-0378">Hydrolase</keyword>
<dbReference type="GO" id="GO:0004553">
    <property type="term" value="F:hydrolase activity, hydrolyzing O-glycosyl compounds"/>
    <property type="evidence" value="ECO:0007669"/>
    <property type="project" value="InterPro"/>
</dbReference>
<evidence type="ECO:0000256" key="2">
    <source>
        <dbReference type="ARBA" id="ARBA00022801"/>
    </source>
</evidence>
<comment type="caution">
    <text evidence="10">The sequence shown here is derived from an EMBL/GenBank/DDBJ whole genome shotgun (WGS) entry which is preliminary data.</text>
</comment>
<dbReference type="InterPro" id="IPR006102">
    <property type="entry name" value="Ig-like_GH2"/>
</dbReference>
<dbReference type="InterPro" id="IPR013783">
    <property type="entry name" value="Ig-like_fold"/>
</dbReference>
<accession>A0A918R272</accession>
<dbReference type="SUPFAM" id="SSF49303">
    <property type="entry name" value="beta-Galactosidase/glucuronidase domain"/>
    <property type="match status" value="1"/>
</dbReference>
<protein>
    <submittedName>
        <fullName evidence="10">Beta-galactosidase</fullName>
    </submittedName>
</protein>
<evidence type="ECO:0000256" key="4">
    <source>
        <dbReference type="SAM" id="Coils"/>
    </source>
</evidence>
<evidence type="ECO:0000259" key="6">
    <source>
        <dbReference type="Pfam" id="PF00703"/>
    </source>
</evidence>
<reference evidence="10" key="1">
    <citation type="journal article" date="2014" name="Int. J. Syst. Evol. Microbiol.">
        <title>Complete genome sequence of Corynebacterium casei LMG S-19264T (=DSM 44701T), isolated from a smear-ripened cheese.</title>
        <authorList>
            <consortium name="US DOE Joint Genome Institute (JGI-PGF)"/>
            <person name="Walter F."/>
            <person name="Albersmeier A."/>
            <person name="Kalinowski J."/>
            <person name="Ruckert C."/>
        </authorList>
    </citation>
    <scope>NUCLEOTIDE SEQUENCE</scope>
    <source>
        <strain evidence="10">KCTC 12710</strain>
    </source>
</reference>
<dbReference type="Pfam" id="PF02836">
    <property type="entry name" value="Glyco_hydro_2_C"/>
    <property type="match status" value="1"/>
</dbReference>
<dbReference type="Gene3D" id="3.20.20.80">
    <property type="entry name" value="Glycosidases"/>
    <property type="match status" value="1"/>
</dbReference>
<dbReference type="InterPro" id="IPR008979">
    <property type="entry name" value="Galactose-bd-like_sf"/>
</dbReference>
<evidence type="ECO:0000259" key="8">
    <source>
        <dbReference type="Pfam" id="PF02837"/>
    </source>
</evidence>
<dbReference type="InterPro" id="IPR006103">
    <property type="entry name" value="Glyco_hydro_2_cat"/>
</dbReference>
<dbReference type="Pfam" id="PF18565">
    <property type="entry name" value="Glyco_hydro2_C5"/>
    <property type="match status" value="1"/>
</dbReference>
<name>A0A918R272_9FLAO</name>
<feature type="domain" description="Glycoside hydrolase family 2" evidence="9">
    <location>
        <begin position="743"/>
        <end position="818"/>
    </location>
</feature>
<feature type="coiled-coil region" evidence="4">
    <location>
        <begin position="867"/>
        <end position="899"/>
    </location>
</feature>
<evidence type="ECO:0000256" key="5">
    <source>
        <dbReference type="SAM" id="SignalP"/>
    </source>
</evidence>
<feature type="domain" description="Glycoside hydrolase family 2 catalytic" evidence="7">
    <location>
        <begin position="330"/>
        <end position="460"/>
    </location>
</feature>
<feature type="signal peptide" evidence="5">
    <location>
        <begin position="1"/>
        <end position="22"/>
    </location>
</feature>
<dbReference type="Gene3D" id="2.60.40.10">
    <property type="entry name" value="Immunoglobulins"/>
    <property type="match status" value="2"/>
</dbReference>
<evidence type="ECO:0000256" key="1">
    <source>
        <dbReference type="ARBA" id="ARBA00007401"/>
    </source>
</evidence>
<feature type="domain" description="Glycoside hydrolase family 2 immunoglobulin-like beta-sandwich" evidence="6">
    <location>
        <begin position="221"/>
        <end position="322"/>
    </location>
</feature>
<evidence type="ECO:0000259" key="9">
    <source>
        <dbReference type="Pfam" id="PF18565"/>
    </source>
</evidence>
<comment type="similarity">
    <text evidence="1">Belongs to the glycosyl hydrolase 2 family.</text>
</comment>
<dbReference type="RefSeq" id="WP_189360575.1">
    <property type="nucleotide sequence ID" value="NZ_BMWZ01000004.1"/>
</dbReference>
<dbReference type="SUPFAM" id="SSF49785">
    <property type="entry name" value="Galactose-binding domain-like"/>
    <property type="match status" value="1"/>
</dbReference>
<dbReference type="PANTHER" id="PTHR42732">
    <property type="entry name" value="BETA-GALACTOSIDASE"/>
    <property type="match status" value="1"/>
</dbReference>
<evidence type="ECO:0000256" key="3">
    <source>
        <dbReference type="ARBA" id="ARBA00023295"/>
    </source>
</evidence>
<dbReference type="Pfam" id="PF00703">
    <property type="entry name" value="Glyco_hydro_2"/>
    <property type="match status" value="1"/>
</dbReference>
<dbReference type="GO" id="GO:0005975">
    <property type="term" value="P:carbohydrate metabolic process"/>
    <property type="evidence" value="ECO:0007669"/>
    <property type="project" value="InterPro"/>
</dbReference>
<keyword evidence="3" id="KW-0326">Glycosidase</keyword>
<dbReference type="EMBL" id="BMWZ01000004">
    <property type="protein sequence ID" value="GGZ81743.1"/>
    <property type="molecule type" value="Genomic_DNA"/>
</dbReference>
<dbReference type="InterPro" id="IPR040605">
    <property type="entry name" value="Glyco_hydro2_dom5"/>
</dbReference>
<dbReference type="InterPro" id="IPR017853">
    <property type="entry name" value="GH"/>
</dbReference>
<keyword evidence="4" id="KW-0175">Coiled coil</keyword>
<keyword evidence="5" id="KW-0732">Signal</keyword>
<evidence type="ECO:0000313" key="11">
    <source>
        <dbReference type="Proteomes" id="UP000636004"/>
    </source>
</evidence>
<dbReference type="Gene3D" id="2.60.120.260">
    <property type="entry name" value="Galactose-binding domain-like"/>
    <property type="match status" value="1"/>
</dbReference>
<organism evidence="10 11">
    <name type="scientific">Algibacter mikhailovii</name>
    <dbReference type="NCBI Taxonomy" id="425498"/>
    <lineage>
        <taxon>Bacteria</taxon>
        <taxon>Pseudomonadati</taxon>
        <taxon>Bacteroidota</taxon>
        <taxon>Flavobacteriia</taxon>
        <taxon>Flavobacteriales</taxon>
        <taxon>Flavobacteriaceae</taxon>
        <taxon>Algibacter</taxon>
    </lineage>
</organism>
<evidence type="ECO:0000259" key="7">
    <source>
        <dbReference type="Pfam" id="PF02836"/>
    </source>
</evidence>
<dbReference type="Pfam" id="PF02837">
    <property type="entry name" value="Glyco_hydro_2_N"/>
    <property type="match status" value="1"/>
</dbReference>
<proteinExistence type="inferred from homology"/>
<reference evidence="10" key="2">
    <citation type="submission" date="2020-09" db="EMBL/GenBank/DDBJ databases">
        <authorList>
            <person name="Sun Q."/>
            <person name="Kim S."/>
        </authorList>
    </citation>
    <scope>NUCLEOTIDE SEQUENCE</scope>
    <source>
        <strain evidence="10">KCTC 12710</strain>
    </source>
</reference>
<dbReference type="Proteomes" id="UP000636004">
    <property type="component" value="Unassembled WGS sequence"/>
</dbReference>
<keyword evidence="11" id="KW-1185">Reference proteome</keyword>
<evidence type="ECO:0000313" key="10">
    <source>
        <dbReference type="EMBL" id="GGZ81743.1"/>
    </source>
</evidence>
<sequence>MYKLAIQFICLILVNVTLNAQALLKSPEYSKAGFFEVPNSGRQVYDFNVGWRFYKGVIERAELSDFDDSTWNVVNTPHGLELNASEASGSTNYQGEAWYRKHFTIPKNLLGKKLTIHFEAIMGKSKVWLNGELLTTHYGGYLPFSIDITNKVLKDKENVLAVWADNSDDPNYPPGKSQTVLDFSYFGGIYRDVWLLATNNVYVTNPNTANKVAGGGLFVRYENLTKKSVEVITKTDISNDSKKSFDISITYNLKDDDNNIVATKTISETIKARSNIQVEQILLVKTPKLWSPKSPFLYNLEVLIQNQNQNIIDGVRQKIGIRKIEFRGKEGFYLNNEPYDGKLMGVNRHQDYAYVGNALPNSGQWRDALILKEAGSEIIRAAHYPADPAFMDACDVLGLFFIVATPGWQFWNDDNTQFQELVYQDIRNMVRRDRNHASVILWEPILNETHYPDYFAETVHNIVHEEYPYPGAYTACDSRAKGMEYFDVIYDHPRYADKFKVWMPDPKGKNTSKIKFDYGAENRSIFTREWGDNVDDWNAHNSSSRVARNWGESPQLIQAHHYANTAYRFTNWESISSTPAQHVGGALWHAFDHQRGYHPDPFYGGIADVFRQPKYSYYLFNAQRKAKDSEPMVYIAHEMSPFSSKDVTVYSNCDEVRLIVLQKDTITMKHDRETFNMPNPIMVFEDVYDFMEVKSLYRKKRHAETTIVAEGIIDGKVVVSATKMPTNRITRIKLELADYGIPLTANGSDFVPVIASIVDDNGNVKRLTENHIKFEVEGEGTIIGDSDIMANPRTVEWGTAPVLIRATEQSGTIVVKASMVHEGVHTPMAAKITINSIPTNTPLIFDEKTNTSYKKAVSKPIDSNNQDSTLKQKVLELEKELNQYKLKEVQKQQEEFENESKKN</sequence>
<dbReference type="InterPro" id="IPR051913">
    <property type="entry name" value="GH2_Domain-Containing"/>
</dbReference>
<dbReference type="PANTHER" id="PTHR42732:SF1">
    <property type="entry name" value="BETA-MANNOSIDASE"/>
    <property type="match status" value="1"/>
</dbReference>
<dbReference type="InterPro" id="IPR036156">
    <property type="entry name" value="Beta-gal/glucu_dom_sf"/>
</dbReference>